<feature type="compositionally biased region" description="Low complexity" evidence="1">
    <location>
        <begin position="861"/>
        <end position="870"/>
    </location>
</feature>
<feature type="compositionally biased region" description="Low complexity" evidence="1">
    <location>
        <begin position="901"/>
        <end position="913"/>
    </location>
</feature>
<feature type="compositionally biased region" description="Basic and acidic residues" evidence="1">
    <location>
        <begin position="358"/>
        <end position="367"/>
    </location>
</feature>
<organism evidence="2 3">
    <name type="scientific">Malassezia brasiliensis</name>
    <dbReference type="NCBI Taxonomy" id="1821822"/>
    <lineage>
        <taxon>Eukaryota</taxon>
        <taxon>Fungi</taxon>
        <taxon>Dikarya</taxon>
        <taxon>Basidiomycota</taxon>
        <taxon>Ustilaginomycotina</taxon>
        <taxon>Malasseziomycetes</taxon>
        <taxon>Malasseziales</taxon>
        <taxon>Malasseziaceae</taxon>
        <taxon>Malassezia</taxon>
    </lineage>
</organism>
<feature type="compositionally biased region" description="Basic and acidic residues" evidence="1">
    <location>
        <begin position="1"/>
        <end position="10"/>
    </location>
</feature>
<sequence>MAKSDQERPKNAPSSSFAKPGAELKEESNDVKAKPTDTTLPGSDDAKKPTFSFAKPDEKKEGAEPSTPAFSFAKSEDKKEDGKPSAPAFSFAKPENKKEDGKPSAPAFSFAKPEDKKEDGKPSMPSFSFTKPEDKKEDGKPSAPAFSFAKSEDKKEDGKQSAPAFSFARPEDKKEDGKPNTPSFSFAKPEDKKEDGKPSAPAFSFAKPEDKKEDGKPSMPSFSFAKPEDKKEDGKPSAPAFSFAKSEDKKEDGKPSAPAFSFAKPEDKKDDGKPSAPSFSFAKPEDKEDGKPGAPSFSFAKPEDKKEDGKPSAPAFSFAKPEDKKEDGKPNTPSFSFAKPEDKKEDGKPSAPAFSFAKPEDKKDDNKPSAPSIFATPEEKKSPFSFAKPQEKGEDSKPFTFSSFAKPGEAKTPSFSFAKPKSDGATTKAMPQGDGKALPNHDEKTGSAAPAFSFAKNEDASKPNSSFSFAKPGNADAPASDAKQGEPSFSFGKASDTAPAASAPAWKTSATAASDKTATPAAPARVQGILLDDVRVPKVHLPSVATPDVSDESGELQREFVKVYLSVNAELKALYERASELGRFVDEVQQRGGEKHVDDLQDPASWTFGDLPSLASVARALQMRIEDTERAVTESQQRVSSIQSVQLKGEIKRDEAARFLRARKDPSFAKLVHVRHLGPEHMENQQRLRRTTHMVRERMQELEDYLHTIKTTVANEKSGRSSLRPPSLDSVYRSTEHISTLAARRLAELDRLGAELKELRPGAATPAPLADENRMLTPRKTSAALDSLQDLHTTLPEATEADGEAEWAAHVAAMDTVLQVRTTPVVTEATASSVRAEGMDAPVILHRAPSREATPPPPASAPAAPTAAPAEPAPKPSRPDFLATKTPDGVRAPTPQARTVAHAPAHGGAAIPATHTSGPTYTTFEGLVPPRPVSPPQNLTLEQYVEQELSDGYEDDDDFDDYGEDEDDEDDYDEEDDEDEAD</sequence>
<protein>
    <submittedName>
        <fullName evidence="2">Uncharacterized protein</fullName>
    </submittedName>
</protein>
<feature type="compositionally biased region" description="Basic and acidic residues" evidence="1">
    <location>
        <begin position="339"/>
        <end position="348"/>
    </location>
</feature>
<feature type="compositionally biased region" description="Basic and acidic residues" evidence="1">
    <location>
        <begin position="169"/>
        <end position="178"/>
    </location>
</feature>
<feature type="compositionally biased region" description="Basic and acidic residues" evidence="1">
    <location>
        <begin position="22"/>
        <end position="35"/>
    </location>
</feature>
<feature type="compositionally biased region" description="Basic and acidic residues" evidence="1">
    <location>
        <begin position="245"/>
        <end position="254"/>
    </location>
</feature>
<feature type="compositionally biased region" description="Basic and acidic residues" evidence="1">
    <location>
        <begin position="264"/>
        <end position="273"/>
    </location>
</feature>
<evidence type="ECO:0000313" key="2">
    <source>
        <dbReference type="EMBL" id="WFC95170.1"/>
    </source>
</evidence>
<accession>A0AAF0DWZ3</accession>
<dbReference type="Proteomes" id="UP001216638">
    <property type="component" value="Chromosome 2"/>
</dbReference>
<keyword evidence="3" id="KW-1185">Reference proteome</keyword>
<feature type="compositionally biased region" description="Basic and acidic residues" evidence="1">
    <location>
        <begin position="301"/>
        <end position="310"/>
    </location>
</feature>
<dbReference type="EMBL" id="CP119952">
    <property type="protein sequence ID" value="WFC95170.1"/>
    <property type="molecule type" value="Genomic_DNA"/>
</dbReference>
<feature type="compositionally biased region" description="Basic and acidic residues" evidence="1">
    <location>
        <begin position="188"/>
        <end position="197"/>
    </location>
</feature>
<evidence type="ECO:0000313" key="3">
    <source>
        <dbReference type="Proteomes" id="UP001216638"/>
    </source>
</evidence>
<feature type="compositionally biased region" description="Polar residues" evidence="1">
    <location>
        <begin position="914"/>
        <end position="923"/>
    </location>
</feature>
<feature type="compositionally biased region" description="Low complexity" evidence="1">
    <location>
        <begin position="493"/>
        <end position="522"/>
    </location>
</feature>
<name>A0AAF0DWZ3_9BASI</name>
<feature type="compositionally biased region" description="Basic and acidic residues" evidence="1">
    <location>
        <begin position="207"/>
        <end position="216"/>
    </location>
</feature>
<feature type="compositionally biased region" description="Basic and acidic residues" evidence="1">
    <location>
        <begin position="150"/>
        <end position="159"/>
    </location>
</feature>
<feature type="compositionally biased region" description="Basic and acidic residues" evidence="1">
    <location>
        <begin position="112"/>
        <end position="121"/>
    </location>
</feature>
<gene>
    <name evidence="2" type="ORF">MBRA1_001817</name>
</gene>
<reference evidence="2" key="1">
    <citation type="submission" date="2023-03" db="EMBL/GenBank/DDBJ databases">
        <title>Mating type loci evolution in Malassezia.</title>
        <authorList>
            <person name="Coelho M.A."/>
        </authorList>
    </citation>
    <scope>NUCLEOTIDE SEQUENCE</scope>
    <source>
        <strain evidence="2">CBS 14135</strain>
    </source>
</reference>
<proteinExistence type="predicted"/>
<dbReference type="AlphaFoldDB" id="A0AAF0DWZ3"/>
<feature type="region of interest" description="Disordered" evidence="1">
    <location>
        <begin position="1"/>
        <end position="522"/>
    </location>
</feature>
<feature type="compositionally biased region" description="Basic and acidic residues" evidence="1">
    <location>
        <begin position="131"/>
        <end position="140"/>
    </location>
</feature>
<feature type="region of interest" description="Disordered" evidence="1">
    <location>
        <begin position="849"/>
        <end position="982"/>
    </location>
</feature>
<feature type="compositionally biased region" description="Basic and acidic residues" evidence="1">
    <location>
        <begin position="74"/>
        <end position="83"/>
    </location>
</feature>
<feature type="compositionally biased region" description="Basic and acidic residues" evidence="1">
    <location>
        <begin position="226"/>
        <end position="235"/>
    </location>
</feature>
<feature type="compositionally biased region" description="Basic and acidic residues" evidence="1">
    <location>
        <begin position="320"/>
        <end position="329"/>
    </location>
</feature>
<evidence type="ECO:0000256" key="1">
    <source>
        <dbReference type="SAM" id="MobiDB-lite"/>
    </source>
</evidence>
<feature type="compositionally biased region" description="Acidic residues" evidence="1">
    <location>
        <begin position="948"/>
        <end position="982"/>
    </location>
</feature>